<feature type="chain" id="PRO_5042138198" description="Secreted protein" evidence="1">
    <location>
        <begin position="29"/>
        <end position="274"/>
    </location>
</feature>
<accession>A0AAD7AFX8</accession>
<name>A0AAD7AFX8_9AGAR</name>
<evidence type="ECO:0000256" key="1">
    <source>
        <dbReference type="SAM" id="SignalP"/>
    </source>
</evidence>
<keyword evidence="3" id="KW-1185">Reference proteome</keyword>
<keyword evidence="1" id="KW-0732">Signal</keyword>
<evidence type="ECO:0008006" key="4">
    <source>
        <dbReference type="Google" id="ProtNLM"/>
    </source>
</evidence>
<sequence>MPSIARVLFAASFLAFTGFSPATTTALASPLQASTPAIPVNSPSSLVASRIVAKHIDTELVARFPTSPTVSTLQRGSGNSTYLVHQLQVHHDKMKLNADKMHKYAAQKRARSVDDAALQAGCTTELTDFYNNFSGFYNILCLLNEIAVCCPNVGVGKGLDCYDDSSVTEQLLKGVVDYTKVTLTATRTLVAGIPVLGPLLDPIVEDIKCIVDSLLDLTEDLVDCLINITNELLRPLLASLSPLLTSLLGPLAPLVAPVLALLGPECTKDKPCVL</sequence>
<organism evidence="2 3">
    <name type="scientific">Mycena albidolilacea</name>
    <dbReference type="NCBI Taxonomy" id="1033008"/>
    <lineage>
        <taxon>Eukaryota</taxon>
        <taxon>Fungi</taxon>
        <taxon>Dikarya</taxon>
        <taxon>Basidiomycota</taxon>
        <taxon>Agaricomycotina</taxon>
        <taxon>Agaricomycetes</taxon>
        <taxon>Agaricomycetidae</taxon>
        <taxon>Agaricales</taxon>
        <taxon>Marasmiineae</taxon>
        <taxon>Mycenaceae</taxon>
        <taxon>Mycena</taxon>
    </lineage>
</organism>
<reference evidence="2" key="1">
    <citation type="submission" date="2023-03" db="EMBL/GenBank/DDBJ databases">
        <title>Massive genome expansion in bonnet fungi (Mycena s.s.) driven by repeated elements and novel gene families across ecological guilds.</title>
        <authorList>
            <consortium name="Lawrence Berkeley National Laboratory"/>
            <person name="Harder C.B."/>
            <person name="Miyauchi S."/>
            <person name="Viragh M."/>
            <person name="Kuo A."/>
            <person name="Thoen E."/>
            <person name="Andreopoulos B."/>
            <person name="Lu D."/>
            <person name="Skrede I."/>
            <person name="Drula E."/>
            <person name="Henrissat B."/>
            <person name="Morin E."/>
            <person name="Kohler A."/>
            <person name="Barry K."/>
            <person name="LaButti K."/>
            <person name="Morin E."/>
            <person name="Salamov A."/>
            <person name="Lipzen A."/>
            <person name="Mereny Z."/>
            <person name="Hegedus B."/>
            <person name="Baldrian P."/>
            <person name="Stursova M."/>
            <person name="Weitz H."/>
            <person name="Taylor A."/>
            <person name="Grigoriev I.V."/>
            <person name="Nagy L.G."/>
            <person name="Martin F."/>
            <person name="Kauserud H."/>
        </authorList>
    </citation>
    <scope>NUCLEOTIDE SEQUENCE</scope>
    <source>
        <strain evidence="2">CBHHK002</strain>
    </source>
</reference>
<proteinExistence type="predicted"/>
<comment type="caution">
    <text evidence="2">The sequence shown here is derived from an EMBL/GenBank/DDBJ whole genome shotgun (WGS) entry which is preliminary data.</text>
</comment>
<dbReference type="EMBL" id="JARIHO010000008">
    <property type="protein sequence ID" value="KAJ7357380.1"/>
    <property type="molecule type" value="Genomic_DNA"/>
</dbReference>
<dbReference type="AlphaFoldDB" id="A0AAD7AFX8"/>
<feature type="signal peptide" evidence="1">
    <location>
        <begin position="1"/>
        <end position="28"/>
    </location>
</feature>
<dbReference type="Proteomes" id="UP001218218">
    <property type="component" value="Unassembled WGS sequence"/>
</dbReference>
<protein>
    <recommendedName>
        <fullName evidence="4">Secreted protein</fullName>
    </recommendedName>
</protein>
<evidence type="ECO:0000313" key="3">
    <source>
        <dbReference type="Proteomes" id="UP001218218"/>
    </source>
</evidence>
<gene>
    <name evidence="2" type="ORF">DFH08DRAFT_851802</name>
</gene>
<evidence type="ECO:0000313" key="2">
    <source>
        <dbReference type="EMBL" id="KAJ7357380.1"/>
    </source>
</evidence>